<organism evidence="2 3">
    <name type="scientific">Engelhardtia mirabilis</name>
    <dbReference type="NCBI Taxonomy" id="2528011"/>
    <lineage>
        <taxon>Bacteria</taxon>
        <taxon>Pseudomonadati</taxon>
        <taxon>Planctomycetota</taxon>
        <taxon>Planctomycetia</taxon>
        <taxon>Planctomycetia incertae sedis</taxon>
        <taxon>Engelhardtia</taxon>
    </lineage>
</organism>
<protein>
    <submittedName>
        <fullName evidence="2">Helix-turn-helix domain protein</fullName>
    </submittedName>
</protein>
<name>A0A518BE02_9BACT</name>
<keyword evidence="3" id="KW-1185">Reference proteome</keyword>
<dbReference type="GO" id="GO:0003700">
    <property type="term" value="F:DNA-binding transcription factor activity"/>
    <property type="evidence" value="ECO:0007669"/>
    <property type="project" value="InterPro"/>
</dbReference>
<evidence type="ECO:0000313" key="3">
    <source>
        <dbReference type="Proteomes" id="UP000316921"/>
    </source>
</evidence>
<dbReference type="EMBL" id="CP036287">
    <property type="protein sequence ID" value="QDU65217.1"/>
    <property type="molecule type" value="Genomic_DNA"/>
</dbReference>
<gene>
    <name evidence="2" type="ORF">Pla133_02810</name>
</gene>
<feature type="domain" description="HTH arsR-type" evidence="1">
    <location>
        <begin position="1"/>
        <end position="66"/>
    </location>
</feature>
<dbReference type="Pfam" id="PF12840">
    <property type="entry name" value="HTH_20"/>
    <property type="match status" value="1"/>
</dbReference>
<accession>A0A518BE02</accession>
<proteinExistence type="predicted"/>
<reference evidence="2 3" key="1">
    <citation type="submission" date="2019-02" db="EMBL/GenBank/DDBJ databases">
        <title>Deep-cultivation of Planctomycetes and their phenomic and genomic characterization uncovers novel biology.</title>
        <authorList>
            <person name="Wiegand S."/>
            <person name="Jogler M."/>
            <person name="Boedeker C."/>
            <person name="Pinto D."/>
            <person name="Vollmers J."/>
            <person name="Rivas-Marin E."/>
            <person name="Kohn T."/>
            <person name="Peeters S.H."/>
            <person name="Heuer A."/>
            <person name="Rast P."/>
            <person name="Oberbeckmann S."/>
            <person name="Bunk B."/>
            <person name="Jeske O."/>
            <person name="Meyerdierks A."/>
            <person name="Storesund J.E."/>
            <person name="Kallscheuer N."/>
            <person name="Luecker S."/>
            <person name="Lage O.M."/>
            <person name="Pohl T."/>
            <person name="Merkel B.J."/>
            <person name="Hornburger P."/>
            <person name="Mueller R.-W."/>
            <person name="Bruemmer F."/>
            <person name="Labrenz M."/>
            <person name="Spormann A.M."/>
            <person name="Op den Camp H."/>
            <person name="Overmann J."/>
            <person name="Amann R."/>
            <person name="Jetten M.S.M."/>
            <person name="Mascher T."/>
            <person name="Medema M.H."/>
            <person name="Devos D.P."/>
            <person name="Kaster A.-K."/>
            <person name="Ovreas L."/>
            <person name="Rohde M."/>
            <person name="Galperin M.Y."/>
            <person name="Jogler C."/>
        </authorList>
    </citation>
    <scope>NUCLEOTIDE SEQUENCE [LARGE SCALE GENOMIC DNA]</scope>
    <source>
        <strain evidence="2 3">Pla133</strain>
    </source>
</reference>
<evidence type="ECO:0000259" key="1">
    <source>
        <dbReference type="SMART" id="SM00418"/>
    </source>
</evidence>
<dbReference type="PANTHER" id="PTHR38600:SF2">
    <property type="entry name" value="SLL0088 PROTEIN"/>
    <property type="match status" value="1"/>
</dbReference>
<dbReference type="SMART" id="SM00418">
    <property type="entry name" value="HTH_ARSR"/>
    <property type="match status" value="1"/>
</dbReference>
<dbReference type="Proteomes" id="UP000316921">
    <property type="component" value="Chromosome"/>
</dbReference>
<dbReference type="CDD" id="cd00090">
    <property type="entry name" value="HTH_ARSR"/>
    <property type="match status" value="1"/>
</dbReference>
<dbReference type="Gene3D" id="1.10.10.10">
    <property type="entry name" value="Winged helix-like DNA-binding domain superfamily/Winged helix DNA-binding domain"/>
    <property type="match status" value="1"/>
</dbReference>
<sequence length="101" mass="11203">MLAMLAQGQRTVGELAEPFDVSLAASSKHLQVLERAGLVEREVVGRRHTCHLRPARLAAVVDWTERCRATWDANFARLDAVLGELKAGTKSSARRPKGRKR</sequence>
<evidence type="ECO:0000313" key="2">
    <source>
        <dbReference type="EMBL" id="QDU65217.1"/>
    </source>
</evidence>
<dbReference type="SUPFAM" id="SSF46785">
    <property type="entry name" value="Winged helix' DNA-binding domain"/>
    <property type="match status" value="1"/>
</dbReference>
<dbReference type="InterPro" id="IPR011991">
    <property type="entry name" value="ArsR-like_HTH"/>
</dbReference>
<dbReference type="InterPro" id="IPR036388">
    <property type="entry name" value="WH-like_DNA-bd_sf"/>
</dbReference>
<dbReference type="KEGG" id="pbap:Pla133_02810"/>
<dbReference type="RefSeq" id="WP_419192019.1">
    <property type="nucleotide sequence ID" value="NZ_CP036287.1"/>
</dbReference>
<dbReference type="InterPro" id="IPR036390">
    <property type="entry name" value="WH_DNA-bd_sf"/>
</dbReference>
<dbReference type="AlphaFoldDB" id="A0A518BE02"/>
<dbReference type="InterPro" id="IPR001845">
    <property type="entry name" value="HTH_ArsR_DNA-bd_dom"/>
</dbReference>
<dbReference type="PANTHER" id="PTHR38600">
    <property type="entry name" value="TRANSCRIPTIONAL REGULATORY PROTEIN"/>
    <property type="match status" value="1"/>
</dbReference>